<accession>F2NYQ3</accession>
<feature type="transmembrane region" description="Helical" evidence="8">
    <location>
        <begin position="20"/>
        <end position="45"/>
    </location>
</feature>
<reference evidence="10" key="1">
    <citation type="submission" date="2011-04" db="EMBL/GenBank/DDBJ databases">
        <title>The complete genome of plasmid of Treponema succinifaciens DSM 2489.</title>
        <authorList>
            <person name="Lucas S."/>
            <person name="Copeland A."/>
            <person name="Lapidus A."/>
            <person name="Bruce D."/>
            <person name="Goodwin L."/>
            <person name="Pitluck S."/>
            <person name="Peters L."/>
            <person name="Kyrpides N."/>
            <person name="Mavromatis K."/>
            <person name="Ivanova N."/>
            <person name="Ovchinnikova G."/>
            <person name="Teshima H."/>
            <person name="Detter J.C."/>
            <person name="Tapia R."/>
            <person name="Han C."/>
            <person name="Land M."/>
            <person name="Hauser L."/>
            <person name="Markowitz V."/>
            <person name="Cheng J.-F."/>
            <person name="Hugenholtz P."/>
            <person name="Woyke T."/>
            <person name="Wu D."/>
            <person name="Gronow S."/>
            <person name="Wellnitz S."/>
            <person name="Brambilla E."/>
            <person name="Klenk H.-P."/>
            <person name="Eisen J.A."/>
        </authorList>
    </citation>
    <scope>NUCLEOTIDE SEQUENCE [LARGE SCALE GENOMIC DNA]</scope>
    <source>
        <strain evidence="10">ATCC 33096 / DSM 2489 / 6091</strain>
        <plasmid evidence="10">Plasmid pTRESU01</plasmid>
    </source>
</reference>
<dbReference type="RefSeq" id="WP_013702796.1">
    <property type="nucleotide sequence ID" value="NC_015386.1"/>
</dbReference>
<dbReference type="Pfam" id="PF02534">
    <property type="entry name" value="T4SS-DNA_transf"/>
    <property type="match status" value="2"/>
</dbReference>
<dbReference type="GO" id="GO:0005886">
    <property type="term" value="C:plasma membrane"/>
    <property type="evidence" value="ECO:0007669"/>
    <property type="project" value="UniProtKB-SubCell"/>
</dbReference>
<dbReference type="SUPFAM" id="SSF52540">
    <property type="entry name" value="P-loop containing nucleoside triphosphate hydrolases"/>
    <property type="match status" value="1"/>
</dbReference>
<dbReference type="Proteomes" id="UP000006852">
    <property type="component" value="Plasmid pTRESU01"/>
</dbReference>
<dbReference type="OrthoDB" id="9759295at2"/>
<feature type="transmembrane region" description="Helical" evidence="8">
    <location>
        <begin position="90"/>
        <end position="116"/>
    </location>
</feature>
<evidence type="ECO:0000256" key="5">
    <source>
        <dbReference type="ARBA" id="ARBA00022989"/>
    </source>
</evidence>
<dbReference type="InterPro" id="IPR051539">
    <property type="entry name" value="T4SS-coupling_protein"/>
</dbReference>
<evidence type="ECO:0000256" key="2">
    <source>
        <dbReference type="ARBA" id="ARBA00008806"/>
    </source>
</evidence>
<dbReference type="InterPro" id="IPR027417">
    <property type="entry name" value="P-loop_NTPase"/>
</dbReference>
<keyword evidence="5 8" id="KW-1133">Transmembrane helix</keyword>
<feature type="compositionally biased region" description="Low complexity" evidence="7">
    <location>
        <begin position="335"/>
        <end position="346"/>
    </location>
</feature>
<geneLocation type="plasmid" evidence="9 10">
    <name>pTRESU01</name>
</geneLocation>
<dbReference type="eggNOG" id="COG3505">
    <property type="taxonomic scope" value="Bacteria"/>
</dbReference>
<dbReference type="PANTHER" id="PTHR37937">
    <property type="entry name" value="CONJUGATIVE TRANSFER: DNA TRANSPORT"/>
    <property type="match status" value="1"/>
</dbReference>
<evidence type="ECO:0000256" key="6">
    <source>
        <dbReference type="ARBA" id="ARBA00023136"/>
    </source>
</evidence>
<dbReference type="InterPro" id="IPR003688">
    <property type="entry name" value="TraG/VirD4"/>
</dbReference>
<evidence type="ECO:0000256" key="7">
    <source>
        <dbReference type="SAM" id="MobiDB-lite"/>
    </source>
</evidence>
<dbReference type="HOGENOM" id="CLU_012039_0_1_12"/>
<dbReference type="AlphaFoldDB" id="F2NYQ3"/>
<evidence type="ECO:0000256" key="1">
    <source>
        <dbReference type="ARBA" id="ARBA00004651"/>
    </source>
</evidence>
<evidence type="ECO:0000313" key="10">
    <source>
        <dbReference type="Proteomes" id="UP000006852"/>
    </source>
</evidence>
<keyword evidence="3" id="KW-1003">Cell membrane</keyword>
<dbReference type="KEGG" id="tsu:Tresu_2695"/>
<evidence type="ECO:0000256" key="3">
    <source>
        <dbReference type="ARBA" id="ARBA00022475"/>
    </source>
</evidence>
<protein>
    <submittedName>
        <fullName evidence="9">TRAG family protein</fullName>
    </submittedName>
</protein>
<dbReference type="Gene3D" id="3.40.50.300">
    <property type="entry name" value="P-loop containing nucleotide triphosphate hydrolases"/>
    <property type="match status" value="1"/>
</dbReference>
<organism evidence="9 10">
    <name type="scientific">Treponema succinifaciens (strain ATCC 33096 / DSM 2489 / 6091)</name>
    <dbReference type="NCBI Taxonomy" id="869209"/>
    <lineage>
        <taxon>Bacteria</taxon>
        <taxon>Pseudomonadati</taxon>
        <taxon>Spirochaetota</taxon>
        <taxon>Spirochaetia</taxon>
        <taxon>Spirochaetales</taxon>
        <taxon>Treponemataceae</taxon>
        <taxon>Treponema</taxon>
    </lineage>
</organism>
<evidence type="ECO:0000256" key="8">
    <source>
        <dbReference type="SAM" id="Phobius"/>
    </source>
</evidence>
<dbReference type="CDD" id="cd01127">
    <property type="entry name" value="TrwB_TraG_TraD_VirD4"/>
    <property type="match status" value="1"/>
</dbReference>
<keyword evidence="6 8" id="KW-0472">Membrane</keyword>
<sequence length="680" mass="76427">MKEKEEFSRLDPDSSYIFRWLALLNWVVPICLVITGLIITTQKFAPLMNYDPRVVGNPAFIFKNGYRLYNPLVFLIGMMKFAFNDAYSYYFFQAIPATFICLSLAALTFVITSILLSCHQKNQHIHGTARYATRKDLKNYGMLQRHGVVCGELAEAKIPYKIDVEKASLTLHCKKPAPLICHSGRTNTLMIAPTRSGKGVSTVIPTCLNYGVPYKAYDKKSHKKVIKGRGSMVIFDPKGENWAATAGYRSKFSKVIPFRPLDPNDNTAHYNPIWEIPDSPSEAFGWADTIGEIFFGVVLHVRFCKSIPWKEKNLATVLHIFSSATNDDEKKVSSPNANPQNQNEENGGPGAKMLEELIKSDHGNEKIHQLIVEAAKRSKIQTPKERASTYSTVFSKISLFQDPLLAQATAYSDFSVDDFINSKNGISLYLIVPYNHIKRISPVFRMIITFMIKKFSAGETNANEVKLKIPCLFLLDEFPVLGFFPDIALNAGILAGYGVTFFIVCQALNQIVDVYSKNHPFLDHCKTIILYAPGSIKDARTFSESIGNRSVLLDNISASGTKFQAGFSSYSRSSQETSTTLINPDELMKLEFSRAIIMNQGMPPYKGKKVVYYEDPRFKNKAFLEIPNMDWIRCQMKSLPSNKIKHKDESPIAKTIKEVESVSISRLVPANYDPFGTETA</sequence>
<feature type="region of interest" description="Disordered" evidence="7">
    <location>
        <begin position="327"/>
        <end position="350"/>
    </location>
</feature>
<evidence type="ECO:0000313" key="9">
    <source>
        <dbReference type="EMBL" id="AEB15552.1"/>
    </source>
</evidence>
<dbReference type="PANTHER" id="PTHR37937:SF1">
    <property type="entry name" value="CONJUGATIVE TRANSFER: DNA TRANSPORT"/>
    <property type="match status" value="1"/>
</dbReference>
<proteinExistence type="inferred from homology"/>
<keyword evidence="4 8" id="KW-0812">Transmembrane</keyword>
<comment type="subcellular location">
    <subcellularLocation>
        <location evidence="1">Cell membrane</location>
        <topology evidence="1">Multi-pass membrane protein</topology>
    </subcellularLocation>
</comment>
<feature type="transmembrane region" description="Helical" evidence="8">
    <location>
        <begin position="65"/>
        <end position="83"/>
    </location>
</feature>
<dbReference type="EMBL" id="CP002632">
    <property type="protein sequence ID" value="AEB15552.1"/>
    <property type="molecule type" value="Genomic_DNA"/>
</dbReference>
<keyword evidence="10" id="KW-1185">Reference proteome</keyword>
<gene>
    <name evidence="9" type="ordered locus">Tresu_2695</name>
</gene>
<comment type="similarity">
    <text evidence="2">Belongs to the VirD4/TraG family.</text>
</comment>
<name>F2NYQ3_TRES6</name>
<dbReference type="GeneID" id="302999783"/>
<keyword evidence="9" id="KW-0614">Plasmid</keyword>
<evidence type="ECO:0000256" key="4">
    <source>
        <dbReference type="ARBA" id="ARBA00022692"/>
    </source>
</evidence>